<accession>A0A3G3MHI6</accession>
<dbReference type="HAMAP" id="MF_01416">
    <property type="entry name" value="ATP_synth_delta_bact"/>
    <property type="match status" value="1"/>
</dbReference>
<dbReference type="GO" id="GO:0016020">
    <property type="term" value="C:membrane"/>
    <property type="evidence" value="ECO:0007669"/>
    <property type="project" value="UniProtKB-SubCell"/>
</dbReference>
<dbReference type="InterPro" id="IPR026015">
    <property type="entry name" value="ATP_synth_OSCP/delta_N_sf"/>
</dbReference>
<keyword evidence="6" id="KW-0472">Membrane</keyword>
<dbReference type="PANTHER" id="PTHR11910">
    <property type="entry name" value="ATP SYNTHASE DELTA CHAIN"/>
    <property type="match status" value="1"/>
</dbReference>
<dbReference type="SUPFAM" id="SSF47928">
    <property type="entry name" value="N-terminal domain of the delta subunit of the F1F0-ATP synthase"/>
    <property type="match status" value="1"/>
</dbReference>
<dbReference type="Gene3D" id="1.10.520.20">
    <property type="entry name" value="N-terminal domain of the delta subunit of the F1F0-ATP synthase"/>
    <property type="match status" value="1"/>
</dbReference>
<dbReference type="PRINTS" id="PR00125">
    <property type="entry name" value="ATPASEDELTA"/>
</dbReference>
<proteinExistence type="inferred from homology"/>
<keyword evidence="5" id="KW-0406">Ion transport</keyword>
<evidence type="ECO:0000256" key="2">
    <source>
        <dbReference type="ARBA" id="ARBA00007046"/>
    </source>
</evidence>
<dbReference type="GO" id="GO:0046933">
    <property type="term" value="F:proton-transporting ATP synthase activity, rotational mechanism"/>
    <property type="evidence" value="ECO:0007669"/>
    <property type="project" value="InterPro"/>
</dbReference>
<evidence type="ECO:0000256" key="1">
    <source>
        <dbReference type="ARBA" id="ARBA00004370"/>
    </source>
</evidence>
<dbReference type="InterPro" id="IPR000711">
    <property type="entry name" value="ATPase_OSCP/dsu"/>
</dbReference>
<dbReference type="InterPro" id="IPR020781">
    <property type="entry name" value="ATPase_OSCP/d_CS"/>
</dbReference>
<keyword evidence="3" id="KW-0813">Transport</keyword>
<evidence type="ECO:0000256" key="6">
    <source>
        <dbReference type="ARBA" id="ARBA00023136"/>
    </source>
</evidence>
<dbReference type="EMBL" id="MH281629">
    <property type="protein sequence ID" value="AYR06287.1"/>
    <property type="molecule type" value="Genomic_DNA"/>
</dbReference>
<evidence type="ECO:0000256" key="3">
    <source>
        <dbReference type="ARBA" id="ARBA00022448"/>
    </source>
</evidence>
<dbReference type="NCBIfam" id="TIGR01145">
    <property type="entry name" value="ATP_synt_delta"/>
    <property type="match status" value="1"/>
</dbReference>
<geneLocation type="plastid" evidence="8"/>
<gene>
    <name evidence="8" type="primary">atpD</name>
</gene>
<keyword evidence="8" id="KW-0934">Plastid</keyword>
<sequence length="186" mass="20568">MSTRGLVAKIASPYAEALIESARSMSLIYETTCDLNLISDLLSSSSNLRNFLANPLIRSSVKKDVLQKLLLGQINDHVFNFLCILIDRRRIALLNSIIDSYLNLSYKLESTIIVDVSTAIALTDLQRSSLERKMQSITNSKEVKLVINVNSELLAGLVIQVGSKVIDTSLFGQLNQMTSYLNLVSS</sequence>
<evidence type="ECO:0000313" key="8">
    <source>
        <dbReference type="EMBL" id="AYR06287.1"/>
    </source>
</evidence>
<evidence type="ECO:0000256" key="5">
    <source>
        <dbReference type="ARBA" id="ARBA00023065"/>
    </source>
</evidence>
<reference evidence="8" key="1">
    <citation type="journal article" date="2018" name="Genome Biol. Evol.">
        <title>Mitochondrial and Plastid Genomes from Coralline Red Algae Provide Insights into the Incongruent Evolutionary Histories of Organelles.</title>
        <authorList>
            <person name="Lee J."/>
            <person name="Song H.J."/>
            <person name="In Park S."/>
            <person name="Lee Y.M."/>
            <person name="Jeong S.Y."/>
            <person name="Oh Cho T."/>
            <person name="Kim J.H."/>
            <person name="Choi H.G."/>
            <person name="Choi C.G."/>
            <person name="Nelson W.A."/>
            <person name="Fredericq S."/>
            <person name="Bhattacharya D."/>
            <person name="Su Yoon H."/>
        </authorList>
    </citation>
    <scope>NUCLEOTIDE SEQUENCE</scope>
</reference>
<evidence type="ECO:0000256" key="4">
    <source>
        <dbReference type="ARBA" id="ARBA00022781"/>
    </source>
</evidence>
<dbReference type="PROSITE" id="PS00389">
    <property type="entry name" value="ATPASE_DELTA"/>
    <property type="match status" value="1"/>
</dbReference>
<keyword evidence="4" id="KW-0375">Hydrogen ion transport</keyword>
<comment type="similarity">
    <text evidence="2">Belongs to the ATPase delta chain family.</text>
</comment>
<comment type="subcellular location">
    <subcellularLocation>
        <location evidence="1">Membrane</location>
    </subcellularLocation>
</comment>
<keyword evidence="7" id="KW-0066">ATP synthesis</keyword>
<dbReference type="Pfam" id="PF00213">
    <property type="entry name" value="OSCP"/>
    <property type="match status" value="1"/>
</dbReference>
<organism evidence="8">
    <name type="scientific">Renouxia sp</name>
    <dbReference type="NCBI Taxonomy" id="2485823"/>
    <lineage>
        <taxon>Eukaryota</taxon>
        <taxon>Rhodophyta</taxon>
        <taxon>Florideophyceae</taxon>
        <taxon>Corallinophycidae</taxon>
        <taxon>Rhodogorgonales</taxon>
        <taxon>Rhodogorgonaceae</taxon>
        <taxon>Renouxia</taxon>
    </lineage>
</organism>
<evidence type="ECO:0000256" key="7">
    <source>
        <dbReference type="ARBA" id="ARBA00023310"/>
    </source>
</evidence>
<protein>
    <submittedName>
        <fullName evidence="8">ATP synthase CF1 delta subunit</fullName>
    </submittedName>
</protein>
<dbReference type="AlphaFoldDB" id="A0A3G3MHI6"/>
<name>A0A3G3MHI6_9FLOR</name>